<dbReference type="Proteomes" id="UP000292985">
    <property type="component" value="Unassembled WGS sequence"/>
</dbReference>
<organism evidence="1 2">
    <name type="scientific">Citrobacter amalonaticus</name>
    <dbReference type="NCBI Taxonomy" id="35703"/>
    <lineage>
        <taxon>Bacteria</taxon>
        <taxon>Pseudomonadati</taxon>
        <taxon>Pseudomonadota</taxon>
        <taxon>Gammaproteobacteria</taxon>
        <taxon>Enterobacterales</taxon>
        <taxon>Enterobacteriaceae</taxon>
        <taxon>Citrobacter</taxon>
    </lineage>
</organism>
<evidence type="ECO:0000313" key="1">
    <source>
        <dbReference type="EMBL" id="RYT43650.1"/>
    </source>
</evidence>
<dbReference type="RefSeq" id="WP_104010318.1">
    <property type="nucleotide sequence ID" value="NZ_CP064180.1"/>
</dbReference>
<gene>
    <name evidence="1" type="ORF">EAJ18_11215</name>
</gene>
<evidence type="ECO:0000313" key="2">
    <source>
        <dbReference type="Proteomes" id="UP000292985"/>
    </source>
</evidence>
<reference evidence="1 2" key="1">
    <citation type="journal article" date="2019" name="Science, e1252229">
        <title>Invertible promoters mediate bacterial phase variation, antibiotic resistance, and host adaptation in the gut.</title>
        <authorList>
            <person name="Jiang X."/>
            <person name="Hall A.B."/>
            <person name="Arthur T.D."/>
            <person name="Plichta D.R."/>
            <person name="Covington C.T."/>
            <person name="Poyet M."/>
            <person name="Crothers J."/>
            <person name="Moses P.L."/>
            <person name="Tolonen A.C."/>
            <person name="Vlamakis H."/>
            <person name="Alm E.J."/>
            <person name="Xavier R.J."/>
        </authorList>
    </citation>
    <scope>NUCLEOTIDE SEQUENCE [LARGE SCALE GENOMIC DNA]</scope>
    <source>
        <strain evidence="2">ca_0067</strain>
    </source>
</reference>
<sequence>MTSNIVVSLPKKVKPVYFTPKRHAEQTFLESAGYFGQMPDGEKQAIFYFVIKLPLLRTINSR</sequence>
<comment type="caution">
    <text evidence="1">The sequence shown here is derived from an EMBL/GenBank/DDBJ whole genome shotgun (WGS) entry which is preliminary data.</text>
</comment>
<keyword evidence="2" id="KW-1185">Reference proteome</keyword>
<name>A0ABY0HUH7_CITAM</name>
<accession>A0ABY0HUH7</accession>
<proteinExistence type="predicted"/>
<protein>
    <submittedName>
        <fullName evidence="1">Uncharacterized protein</fullName>
    </submittedName>
</protein>
<dbReference type="EMBL" id="RCYA01000004">
    <property type="protein sequence ID" value="RYT43650.1"/>
    <property type="molecule type" value="Genomic_DNA"/>
</dbReference>